<dbReference type="EMBL" id="UZAN01001496">
    <property type="protein sequence ID" value="VDP22881.1"/>
    <property type="molecule type" value="Genomic_DNA"/>
</dbReference>
<reference evidence="2 3" key="2">
    <citation type="submission" date="2018-11" db="EMBL/GenBank/DDBJ databases">
        <authorList>
            <consortium name="Pathogen Informatics"/>
        </authorList>
    </citation>
    <scope>NUCLEOTIDE SEQUENCE [LARGE SCALE GENOMIC DNA]</scope>
    <source>
        <strain evidence="2 3">Egypt</strain>
    </source>
</reference>
<dbReference type="Pfam" id="PF02931">
    <property type="entry name" value="Neur_chan_LBD"/>
    <property type="match status" value="1"/>
</dbReference>
<evidence type="ECO:0000313" key="4">
    <source>
        <dbReference type="WBParaSite" id="ECPE_0000045401-mRNA-1"/>
    </source>
</evidence>
<keyword evidence="3" id="KW-1185">Reference proteome</keyword>
<evidence type="ECO:0000313" key="2">
    <source>
        <dbReference type="EMBL" id="VDP22881.1"/>
    </source>
</evidence>
<evidence type="ECO:0000259" key="1">
    <source>
        <dbReference type="Pfam" id="PF02931"/>
    </source>
</evidence>
<dbReference type="WBParaSite" id="ECPE_0000045401-mRNA-1">
    <property type="protein sequence ID" value="ECPE_0000045401-mRNA-1"/>
    <property type="gene ID" value="ECPE_0000045401"/>
</dbReference>
<dbReference type="AlphaFoldDB" id="A0A183A0G9"/>
<dbReference type="InterPro" id="IPR036734">
    <property type="entry name" value="Neur_chan_lig-bd_sf"/>
</dbReference>
<dbReference type="SUPFAM" id="SSF63712">
    <property type="entry name" value="Nicotinic receptor ligand binding domain-like"/>
    <property type="match status" value="1"/>
</dbReference>
<name>A0A183A0G9_9TREM</name>
<evidence type="ECO:0000313" key="3">
    <source>
        <dbReference type="Proteomes" id="UP000272942"/>
    </source>
</evidence>
<dbReference type="InterPro" id="IPR006202">
    <property type="entry name" value="Neur_chan_lig-bd"/>
</dbReference>
<organism evidence="4">
    <name type="scientific">Echinostoma caproni</name>
    <dbReference type="NCBI Taxonomy" id="27848"/>
    <lineage>
        <taxon>Eukaryota</taxon>
        <taxon>Metazoa</taxon>
        <taxon>Spiralia</taxon>
        <taxon>Lophotrochozoa</taxon>
        <taxon>Platyhelminthes</taxon>
        <taxon>Trematoda</taxon>
        <taxon>Digenea</taxon>
        <taxon>Plagiorchiida</taxon>
        <taxon>Echinostomata</taxon>
        <taxon>Echinostomatoidea</taxon>
        <taxon>Echinostomatidae</taxon>
        <taxon>Echinostoma</taxon>
    </lineage>
</organism>
<proteinExistence type="predicted"/>
<dbReference type="OrthoDB" id="203862at2759"/>
<accession>A0A183A0G9</accession>
<reference evidence="4" key="1">
    <citation type="submission" date="2016-06" db="UniProtKB">
        <authorList>
            <consortium name="WormBaseParasite"/>
        </authorList>
    </citation>
    <scope>IDENTIFICATION</scope>
</reference>
<dbReference type="Proteomes" id="UP000272942">
    <property type="component" value="Unassembled WGS sequence"/>
</dbReference>
<dbReference type="Gene3D" id="2.70.170.10">
    <property type="entry name" value="Neurotransmitter-gated ion-channel ligand-binding domain"/>
    <property type="match status" value="1"/>
</dbReference>
<dbReference type="GO" id="GO:0016020">
    <property type="term" value="C:membrane"/>
    <property type="evidence" value="ECO:0007669"/>
    <property type="project" value="InterPro"/>
</dbReference>
<sequence length="159" mass="18981">MVQNVEVEVRVVFLKIGEIDTLKELYYADAFIQAKWREPKLDERTTEELTITELEQFWNPLLYIDNILSETKETQWMMAQRNDAGEVYLLERRRIKGLFLETLELNDFPLDVQSDCIPPMTYVHAGYLSCELCTPRHTPRNTYLIGFGTPLDYHYYYYY</sequence>
<gene>
    <name evidence="2" type="ORF">ECPE_LOCUS454</name>
</gene>
<feature type="domain" description="Neurotransmitter-gated ion-channel ligand-binding" evidence="1">
    <location>
        <begin position="3"/>
        <end position="114"/>
    </location>
</feature>
<protein>
    <submittedName>
        <fullName evidence="4">Neur_chan_LBD domain-containing protein</fullName>
    </submittedName>
</protein>
<dbReference type="GO" id="GO:0005230">
    <property type="term" value="F:extracellular ligand-gated monoatomic ion channel activity"/>
    <property type="evidence" value="ECO:0007669"/>
    <property type="project" value="InterPro"/>
</dbReference>